<comment type="subcellular location">
    <subcellularLocation>
        <location evidence="1">Secreted</location>
    </subcellularLocation>
</comment>
<keyword evidence="6" id="KW-1185">Reference proteome</keyword>
<protein>
    <recommendedName>
        <fullName evidence="4">Phospholipase A2-like central domain-containing protein</fullName>
    </recommendedName>
</protein>
<dbReference type="SUPFAM" id="SSF48619">
    <property type="entry name" value="Phospholipase A2, PLA2"/>
    <property type="match status" value="1"/>
</dbReference>
<dbReference type="SMART" id="SM00085">
    <property type="entry name" value="PA2c"/>
    <property type="match status" value="1"/>
</dbReference>
<dbReference type="InterPro" id="IPR016090">
    <property type="entry name" value="PLA2-like_dom"/>
</dbReference>
<feature type="domain" description="Phospholipase A2-like central" evidence="4">
    <location>
        <begin position="36"/>
        <end position="137"/>
    </location>
</feature>
<dbReference type="InterPro" id="IPR033112">
    <property type="entry name" value="PLA2_Asp_AS"/>
</dbReference>
<evidence type="ECO:0000256" key="1">
    <source>
        <dbReference type="ARBA" id="ARBA00004613"/>
    </source>
</evidence>
<sequence>MMETPYLKIYSYKCSERTVTCKGKYHKPQPTRLSKTGIPFQDRAMQEPLHNASSTPFRLGAQLHNGVLKRLGAASHNSAAFVLVMPLPRFTISFFPPDDNDECGAFICNCDRVAAHCFAASPYNNNNYNIDLKARCQ</sequence>
<organism evidence="5 6">
    <name type="scientific">Ophiophagus hannah</name>
    <name type="common">King cobra</name>
    <name type="synonym">Naja hannah</name>
    <dbReference type="NCBI Taxonomy" id="8665"/>
    <lineage>
        <taxon>Eukaryota</taxon>
        <taxon>Metazoa</taxon>
        <taxon>Chordata</taxon>
        <taxon>Craniata</taxon>
        <taxon>Vertebrata</taxon>
        <taxon>Euteleostomi</taxon>
        <taxon>Lepidosauria</taxon>
        <taxon>Squamata</taxon>
        <taxon>Bifurcata</taxon>
        <taxon>Unidentata</taxon>
        <taxon>Episquamata</taxon>
        <taxon>Toxicofera</taxon>
        <taxon>Serpentes</taxon>
        <taxon>Colubroidea</taxon>
        <taxon>Elapidae</taxon>
        <taxon>Elapinae</taxon>
        <taxon>Ophiophagus</taxon>
    </lineage>
</organism>
<evidence type="ECO:0000256" key="3">
    <source>
        <dbReference type="ARBA" id="ARBA00023157"/>
    </source>
</evidence>
<dbReference type="AlphaFoldDB" id="V8N1D8"/>
<dbReference type="Proteomes" id="UP000018936">
    <property type="component" value="Unassembled WGS sequence"/>
</dbReference>
<dbReference type="TopDownProteomics" id="V8N1D8"/>
<dbReference type="GO" id="GO:0004623">
    <property type="term" value="F:phospholipase A2 activity"/>
    <property type="evidence" value="ECO:0007669"/>
    <property type="project" value="InterPro"/>
</dbReference>
<dbReference type="GO" id="GO:0005576">
    <property type="term" value="C:extracellular region"/>
    <property type="evidence" value="ECO:0007669"/>
    <property type="project" value="UniProtKB-SubCell"/>
</dbReference>
<dbReference type="GO" id="GO:0006644">
    <property type="term" value="P:phospholipid metabolic process"/>
    <property type="evidence" value="ECO:0007669"/>
    <property type="project" value="InterPro"/>
</dbReference>
<evidence type="ECO:0000259" key="4">
    <source>
        <dbReference type="SMART" id="SM00085"/>
    </source>
</evidence>
<dbReference type="GO" id="GO:0050482">
    <property type="term" value="P:arachidonate secretion"/>
    <property type="evidence" value="ECO:0007669"/>
    <property type="project" value="InterPro"/>
</dbReference>
<keyword evidence="3" id="KW-1015">Disulfide bond</keyword>
<gene>
    <name evidence="5" type="ORF">L345_18206</name>
</gene>
<reference evidence="5 6" key="1">
    <citation type="journal article" date="2013" name="Proc. Natl. Acad. Sci. U.S.A.">
        <title>The king cobra genome reveals dynamic gene evolution and adaptation in the snake venom system.</title>
        <authorList>
            <person name="Vonk F.J."/>
            <person name="Casewell N.R."/>
            <person name="Henkel C.V."/>
            <person name="Heimberg A.M."/>
            <person name="Jansen H.J."/>
            <person name="McCleary R.J."/>
            <person name="Kerkkamp H.M."/>
            <person name="Vos R.A."/>
            <person name="Guerreiro I."/>
            <person name="Calvete J.J."/>
            <person name="Wuster W."/>
            <person name="Woods A.E."/>
            <person name="Logan J.M."/>
            <person name="Harrison R.A."/>
            <person name="Castoe T.A."/>
            <person name="de Koning A.P."/>
            <person name="Pollock D.D."/>
            <person name="Yandell M."/>
            <person name="Calderon D."/>
            <person name="Renjifo C."/>
            <person name="Currier R.B."/>
            <person name="Salgado D."/>
            <person name="Pla D."/>
            <person name="Sanz L."/>
            <person name="Hyder A.S."/>
            <person name="Ribeiro J.M."/>
            <person name="Arntzen J.W."/>
            <person name="van den Thillart G.E."/>
            <person name="Boetzer M."/>
            <person name="Pirovano W."/>
            <person name="Dirks R.P."/>
            <person name="Spaink H.P."/>
            <person name="Duboule D."/>
            <person name="McGlinn E."/>
            <person name="Kini R.M."/>
            <person name="Richardson M.K."/>
        </authorList>
    </citation>
    <scope>NUCLEOTIDE SEQUENCE</scope>
    <source>
        <tissue evidence="5">Blood</tissue>
    </source>
</reference>
<comment type="caution">
    <text evidence="5">The sequence shown here is derived from an EMBL/GenBank/DDBJ whole genome shotgun (WGS) entry which is preliminary data.</text>
</comment>
<dbReference type="OrthoDB" id="5841574at2759"/>
<dbReference type="InterPro" id="IPR036444">
    <property type="entry name" value="PLipase_A2_dom_sf"/>
</dbReference>
<dbReference type="EMBL" id="AZIM01043617">
    <property type="protein sequence ID" value="ETE56084.1"/>
    <property type="molecule type" value="Genomic_DNA"/>
</dbReference>
<accession>V8N1D8</accession>
<evidence type="ECO:0000313" key="6">
    <source>
        <dbReference type="Proteomes" id="UP000018936"/>
    </source>
</evidence>
<keyword evidence="2" id="KW-0964">Secreted</keyword>
<evidence type="ECO:0000313" key="5">
    <source>
        <dbReference type="EMBL" id="ETE56084.1"/>
    </source>
</evidence>
<name>V8N1D8_OPHHA</name>
<feature type="non-terminal residue" evidence="5">
    <location>
        <position position="1"/>
    </location>
</feature>
<dbReference type="PROSITE" id="PS00119">
    <property type="entry name" value="PA2_ASP"/>
    <property type="match status" value="1"/>
</dbReference>
<dbReference type="Gene3D" id="1.20.90.10">
    <property type="entry name" value="Phospholipase A2 domain"/>
    <property type="match status" value="1"/>
</dbReference>
<evidence type="ECO:0000256" key="2">
    <source>
        <dbReference type="ARBA" id="ARBA00022525"/>
    </source>
</evidence>
<proteinExistence type="predicted"/>